<keyword evidence="5" id="KW-1185">Reference proteome</keyword>
<evidence type="ECO:0000313" key="4">
    <source>
        <dbReference type="EMBL" id="UTT63622.1"/>
    </source>
</evidence>
<accession>A0ABY5FZS3</accession>
<evidence type="ECO:0000259" key="3">
    <source>
        <dbReference type="SMART" id="SM01007"/>
    </source>
</evidence>
<dbReference type="PANTHER" id="PTHR43669:SF8">
    <property type="entry name" value="SHORT-CHAIN TYPE DEHYDROGENASE_REDUCTASE-RELATED"/>
    <property type="match status" value="1"/>
</dbReference>
<keyword evidence="2" id="KW-0560">Oxidoreductase</keyword>
<dbReference type="InterPro" id="IPR036291">
    <property type="entry name" value="NAD(P)-bd_dom_sf"/>
</dbReference>
<dbReference type="RefSeq" id="WP_255160754.1">
    <property type="nucleotide sequence ID" value="NZ_CP101497.1"/>
</dbReference>
<protein>
    <submittedName>
        <fullName evidence="4">Bifunctional aldolase/short-chain dehydrogenase</fullName>
    </submittedName>
</protein>
<feature type="domain" description="Class II aldolase/adducin N-terminal" evidence="3">
    <location>
        <begin position="6"/>
        <end position="208"/>
    </location>
</feature>
<evidence type="ECO:0000313" key="5">
    <source>
        <dbReference type="Proteomes" id="UP001060039"/>
    </source>
</evidence>
<dbReference type="InterPro" id="IPR002347">
    <property type="entry name" value="SDR_fam"/>
</dbReference>
<comment type="similarity">
    <text evidence="1">Belongs to the short-chain dehydrogenases/reductases (SDR) family.</text>
</comment>
<dbReference type="Gene3D" id="3.40.50.720">
    <property type="entry name" value="NAD(P)-binding Rossmann-like Domain"/>
    <property type="match status" value="1"/>
</dbReference>
<dbReference type="InterPro" id="IPR036409">
    <property type="entry name" value="Aldolase_II/adducin_N_sf"/>
</dbReference>
<dbReference type="Pfam" id="PF00596">
    <property type="entry name" value="Aldolase_II"/>
    <property type="match status" value="1"/>
</dbReference>
<dbReference type="SUPFAM" id="SSF51735">
    <property type="entry name" value="NAD(P)-binding Rossmann-fold domains"/>
    <property type="match status" value="1"/>
</dbReference>
<dbReference type="SMART" id="SM01007">
    <property type="entry name" value="Aldolase_II"/>
    <property type="match status" value="1"/>
</dbReference>
<dbReference type="InterPro" id="IPR001303">
    <property type="entry name" value="Aldolase_II/adducin_N"/>
</dbReference>
<organism evidence="4 5">
    <name type="scientific">Microcella humidisoli</name>
    <dbReference type="NCBI Taxonomy" id="2963406"/>
    <lineage>
        <taxon>Bacteria</taxon>
        <taxon>Bacillati</taxon>
        <taxon>Actinomycetota</taxon>
        <taxon>Actinomycetes</taxon>
        <taxon>Micrococcales</taxon>
        <taxon>Microbacteriaceae</taxon>
        <taxon>Microcella</taxon>
    </lineage>
</organism>
<dbReference type="Pfam" id="PF13561">
    <property type="entry name" value="adh_short_C2"/>
    <property type="match status" value="1"/>
</dbReference>
<dbReference type="Proteomes" id="UP001060039">
    <property type="component" value="Chromosome"/>
</dbReference>
<dbReference type="NCBIfam" id="NF006188">
    <property type="entry name" value="PRK08324.1-1"/>
    <property type="match status" value="1"/>
</dbReference>
<sequence length="676" mass="71431">MTVTNDLIARSNRLGAEPHITNYAGGNTSAKGTEIDPVTGEQVELLWVKGSGGDLGTLAEKGLAVLRLDRMRALVNVYPGLDREDEMVAAFDYCLHGTGGAAPSIDTAMHGLVDAAHVDHLHPDAGIAIATAKDGDKLTKKIFGEKVVWVPWRRPGFQLGLDIAAIKAANPQAIGCILGGHGITAWADTSAQCEKNSRWIIDTAQAYLDAKGKKAPFGRERKGFGALPAEERRAKAAALAPTIRGLASHDRPMVGHFSDDPRVLDFLASAKAPALAELGTSCPDHFLRTKVKPLLLDLPAGASVEASIQRLTELHERYRADYTAYYEKHADADSPAIRGADPLIVLIPGVGMFSFGANKQTARVAGEFYLNAINVMRGAESVSTYTPISDAEKFRIEYWALEEAKLARMPQPKSHATRVAFVTGAASGIGKAIATRLAAEGACVVIADLDLAKAQAAAAELGSTDVAIGVQVNVTDEAQIAKGIQDAVLAFGGIDIVVNNAGLSLSKPLLETTEADWDLQHDVMAKGSFLVSKAAARVLIDQGLGGDVIYISSKNSVFAGPNNIAYSAAKADQAHQVRLLAVELGEHGIKVNGINPDGVVRGSGIFAAGWGANRAKTYGIEEEKLGEFYAQRTILKREVLPDHVANAVAVLTGPELSHTTGLHIPVDAGVAAAFLR</sequence>
<dbReference type="SUPFAM" id="SSF53639">
    <property type="entry name" value="AraD/HMP-PK domain-like"/>
    <property type="match status" value="1"/>
</dbReference>
<gene>
    <name evidence="4" type="ORF">NNL39_05855</name>
</gene>
<dbReference type="PANTHER" id="PTHR43669">
    <property type="entry name" value="5-KETO-D-GLUCONATE 5-REDUCTASE"/>
    <property type="match status" value="1"/>
</dbReference>
<dbReference type="InterPro" id="IPR013454">
    <property type="entry name" value="Bifunc_RhaD/ADH"/>
</dbReference>
<dbReference type="NCBIfam" id="NF006189">
    <property type="entry name" value="PRK08324.1-3"/>
    <property type="match status" value="1"/>
</dbReference>
<evidence type="ECO:0000256" key="1">
    <source>
        <dbReference type="ARBA" id="ARBA00006484"/>
    </source>
</evidence>
<proteinExistence type="inferred from homology"/>
<dbReference type="Gene3D" id="3.40.225.10">
    <property type="entry name" value="Class II aldolase/adducin N-terminal domain"/>
    <property type="match status" value="1"/>
</dbReference>
<dbReference type="EMBL" id="CP101497">
    <property type="protein sequence ID" value="UTT63622.1"/>
    <property type="molecule type" value="Genomic_DNA"/>
</dbReference>
<dbReference type="NCBIfam" id="TIGR02632">
    <property type="entry name" value="RhaD_aldol-ADH"/>
    <property type="match status" value="1"/>
</dbReference>
<dbReference type="PRINTS" id="PR00081">
    <property type="entry name" value="GDHRDH"/>
</dbReference>
<evidence type="ECO:0000256" key="2">
    <source>
        <dbReference type="ARBA" id="ARBA00023002"/>
    </source>
</evidence>
<reference evidence="4" key="1">
    <citation type="submission" date="2022-07" db="EMBL/GenBank/DDBJ databases">
        <title>Taxonomic analysis of Microcella humidisoli nov. sp., isolated from riverside soil.</title>
        <authorList>
            <person name="Molina K.M."/>
            <person name="Kim S.B."/>
        </authorList>
    </citation>
    <scope>NUCLEOTIDE SEQUENCE</scope>
    <source>
        <strain evidence="4">MMS21-STM10</strain>
    </source>
</reference>
<name>A0ABY5FZS3_9MICO</name>
<dbReference type="PRINTS" id="PR00080">
    <property type="entry name" value="SDRFAMILY"/>
</dbReference>